<dbReference type="GeneID" id="72713860"/>
<dbReference type="AlphaFoldDB" id="M0FC62"/>
<dbReference type="STRING" id="1227481.C467_08570"/>
<dbReference type="RefSeq" id="WP_008584049.1">
    <property type="nucleotide sequence ID" value="NZ_AOJO01000038.1"/>
</dbReference>
<evidence type="ECO:0000313" key="4">
    <source>
        <dbReference type="Proteomes" id="UP000011689"/>
    </source>
</evidence>
<dbReference type="GO" id="GO:0016094">
    <property type="term" value="P:polyprenol biosynthetic process"/>
    <property type="evidence" value="ECO:0007669"/>
    <property type="project" value="TreeGrafter"/>
</dbReference>
<protein>
    <submittedName>
        <fullName evidence="3">Di-trans-poly-cis-decaprenylcistransferase</fullName>
    </submittedName>
</protein>
<comment type="caution">
    <text evidence="3">The sequence shown here is derived from an EMBL/GenBank/DDBJ whole genome shotgun (WGS) entry which is preliminary data.</text>
</comment>
<dbReference type="EMBL" id="AOJO01000038">
    <property type="protein sequence ID" value="ELZ56219.1"/>
    <property type="molecule type" value="Genomic_DNA"/>
</dbReference>
<dbReference type="PANTHER" id="PTHR10291:SF28">
    <property type="entry name" value="UNDECAPRENYL DIPHOSPHATE SYNTHASE"/>
    <property type="match status" value="1"/>
</dbReference>
<name>M0FC62_9EURY</name>
<dbReference type="OrthoDB" id="140576at2157"/>
<dbReference type="PANTHER" id="PTHR10291">
    <property type="entry name" value="DEHYDRODOLICHYL DIPHOSPHATE SYNTHASE FAMILY MEMBER"/>
    <property type="match status" value="1"/>
</dbReference>
<dbReference type="Proteomes" id="UP000011689">
    <property type="component" value="Unassembled WGS sequence"/>
</dbReference>
<feature type="region of interest" description="Disordered" evidence="2">
    <location>
        <begin position="83"/>
        <end position="108"/>
    </location>
</feature>
<reference evidence="3 4" key="1">
    <citation type="journal article" date="2014" name="PLoS Genet.">
        <title>Phylogenetically driven sequencing of extremely halophilic archaea reveals strategies for static and dynamic osmo-response.</title>
        <authorList>
            <person name="Becker E.A."/>
            <person name="Seitzer P.M."/>
            <person name="Tritt A."/>
            <person name="Larsen D."/>
            <person name="Krusor M."/>
            <person name="Yao A.I."/>
            <person name="Wu D."/>
            <person name="Madern D."/>
            <person name="Eisen J.A."/>
            <person name="Darling A.E."/>
            <person name="Facciotti M.T."/>
        </authorList>
    </citation>
    <scope>NUCLEOTIDE SEQUENCE [LARGE SCALE GENOMIC DNA]</scope>
    <source>
        <strain evidence="3 4">ATCC 700873</strain>
    </source>
</reference>
<gene>
    <name evidence="3" type="ORF">C467_08570</name>
</gene>
<dbReference type="PATRIC" id="fig|1227481.4.peg.1701"/>
<dbReference type="Pfam" id="PF01255">
    <property type="entry name" value="Prenyltransf"/>
    <property type="match status" value="1"/>
</dbReference>
<dbReference type="SUPFAM" id="SSF64005">
    <property type="entry name" value="Undecaprenyl diphosphate synthase"/>
    <property type="match status" value="1"/>
</dbReference>
<proteinExistence type="predicted"/>
<keyword evidence="1 3" id="KW-0808">Transferase</keyword>
<dbReference type="FunFam" id="3.40.1180.10:FF:000016">
    <property type="entry name" value="Undecaprenyl diphosphate synthase"/>
    <property type="match status" value="1"/>
</dbReference>
<dbReference type="InterPro" id="IPR001441">
    <property type="entry name" value="UPP_synth-like"/>
</dbReference>
<organism evidence="3 4">
    <name type="scientific">Halorubrum hochstenium ATCC 700873</name>
    <dbReference type="NCBI Taxonomy" id="1227481"/>
    <lineage>
        <taxon>Archaea</taxon>
        <taxon>Methanobacteriati</taxon>
        <taxon>Methanobacteriota</taxon>
        <taxon>Stenosarchaea group</taxon>
        <taxon>Halobacteria</taxon>
        <taxon>Halobacteriales</taxon>
        <taxon>Haloferacaceae</taxon>
        <taxon>Halorubrum</taxon>
    </lineage>
</organism>
<evidence type="ECO:0000256" key="2">
    <source>
        <dbReference type="SAM" id="MobiDB-lite"/>
    </source>
</evidence>
<dbReference type="Gene3D" id="3.40.1180.10">
    <property type="entry name" value="Decaprenyl diphosphate synthase-like"/>
    <property type="match status" value="1"/>
</dbReference>
<dbReference type="InterPro" id="IPR036424">
    <property type="entry name" value="UPP_synth-like_sf"/>
</dbReference>
<dbReference type="GO" id="GO:0045547">
    <property type="term" value="F:ditrans,polycis-polyprenyl diphosphate synthase [(2E,6E)-farnesyl diphosphate specific] activity"/>
    <property type="evidence" value="ECO:0007669"/>
    <property type="project" value="TreeGrafter"/>
</dbReference>
<evidence type="ECO:0000313" key="3">
    <source>
        <dbReference type="EMBL" id="ELZ56219.1"/>
    </source>
</evidence>
<keyword evidence="4" id="KW-1185">Reference proteome</keyword>
<sequence length="220" mass="24154">MGLYDAYLATRHRLHDAAPPAHVALVVTERDLLADGAFDTLSSAIGWAFEYGAERVTVSVSVLDRAVAPTLVRELRRLDAPAETVVRGPDADESTAGPADPLDSGDSVDAADADAPVRILVGLGGKAEFAGAVRELAHDVADGEITPEAIDESDVADRLLFPEEPDLVIKTGAERLSDFAIWQSVYAELYFTDVNWRDFRRREYLRAVLDFQDRQRRFGR</sequence>
<evidence type="ECO:0000256" key="1">
    <source>
        <dbReference type="ARBA" id="ARBA00022679"/>
    </source>
</evidence>
<accession>M0FC62</accession>